<dbReference type="RefSeq" id="WP_344496201.1">
    <property type="nucleotide sequence ID" value="NZ_BAAAUD010000036.1"/>
</dbReference>
<name>A0ABN3XDN7_9ACTN</name>
<dbReference type="InterPro" id="IPR046045">
    <property type="entry name" value="DUF6003"/>
</dbReference>
<dbReference type="Pfam" id="PF19466">
    <property type="entry name" value="DUF6003"/>
    <property type="match status" value="1"/>
</dbReference>
<sequence>MTDDAYLFLADASARHLGVALSAVGDLECLETSAVQAWFDAQGVTAHQEDVRVLPPEENGFIPEGAERLPVPLSEEELERVRQAGLPESRAHLEAELLAFRDCADGRDALLGKALAAGVPQHRIVELTGVDPATLAAATEA</sequence>
<accession>A0ABN3XDN7</accession>
<gene>
    <name evidence="1" type="ORF">GCM10010446_35470</name>
</gene>
<evidence type="ECO:0000313" key="2">
    <source>
        <dbReference type="Proteomes" id="UP001500403"/>
    </source>
</evidence>
<comment type="caution">
    <text evidence="1">The sequence shown here is derived from an EMBL/GenBank/DDBJ whole genome shotgun (WGS) entry which is preliminary data.</text>
</comment>
<keyword evidence="2" id="KW-1185">Reference proteome</keyword>
<organism evidence="1 2">
    <name type="scientific">Streptomyces enissocaesilis</name>
    <dbReference type="NCBI Taxonomy" id="332589"/>
    <lineage>
        <taxon>Bacteria</taxon>
        <taxon>Bacillati</taxon>
        <taxon>Actinomycetota</taxon>
        <taxon>Actinomycetes</taxon>
        <taxon>Kitasatosporales</taxon>
        <taxon>Streptomycetaceae</taxon>
        <taxon>Streptomyces</taxon>
        <taxon>Streptomyces rochei group</taxon>
    </lineage>
</organism>
<proteinExistence type="predicted"/>
<protein>
    <submittedName>
        <fullName evidence="1">Uncharacterized protein</fullName>
    </submittedName>
</protein>
<reference evidence="1 2" key="1">
    <citation type="journal article" date="2019" name="Int. J. Syst. Evol. Microbiol.">
        <title>The Global Catalogue of Microorganisms (GCM) 10K type strain sequencing project: providing services to taxonomists for standard genome sequencing and annotation.</title>
        <authorList>
            <consortium name="The Broad Institute Genomics Platform"/>
            <consortium name="The Broad Institute Genome Sequencing Center for Infectious Disease"/>
            <person name="Wu L."/>
            <person name="Ma J."/>
        </authorList>
    </citation>
    <scope>NUCLEOTIDE SEQUENCE [LARGE SCALE GENOMIC DNA]</scope>
    <source>
        <strain evidence="1 2">JCM 9088</strain>
    </source>
</reference>
<dbReference type="Proteomes" id="UP001500403">
    <property type="component" value="Unassembled WGS sequence"/>
</dbReference>
<evidence type="ECO:0000313" key="1">
    <source>
        <dbReference type="EMBL" id="GAA2947147.1"/>
    </source>
</evidence>
<dbReference type="EMBL" id="BAAAUD010000036">
    <property type="protein sequence ID" value="GAA2947147.1"/>
    <property type="molecule type" value="Genomic_DNA"/>
</dbReference>